<dbReference type="STRING" id="1314782.A0A165V0Y8"/>
<evidence type="ECO:0000256" key="4">
    <source>
        <dbReference type="ARBA" id="ARBA00022679"/>
    </source>
</evidence>
<dbReference type="FunFam" id="3.40.640.10:FF:000013">
    <property type="entry name" value="4-aminobutyrate aminotransferase"/>
    <property type="match status" value="1"/>
</dbReference>
<evidence type="ECO:0000256" key="5">
    <source>
        <dbReference type="ARBA" id="ARBA00022898"/>
    </source>
</evidence>
<dbReference type="InterPro" id="IPR015422">
    <property type="entry name" value="PyrdxlP-dep_Trfase_small"/>
</dbReference>
<dbReference type="Proteomes" id="UP000076761">
    <property type="component" value="Unassembled WGS sequence"/>
</dbReference>
<keyword evidence="4" id="KW-0808">Transferase</keyword>
<evidence type="ECO:0000313" key="8">
    <source>
        <dbReference type="Proteomes" id="UP000076761"/>
    </source>
</evidence>
<dbReference type="GO" id="GO:0030170">
    <property type="term" value="F:pyridoxal phosphate binding"/>
    <property type="evidence" value="ECO:0007669"/>
    <property type="project" value="InterPro"/>
</dbReference>
<sequence>MLTRVPRSFHPAAFSPAVGKGFISQAGGIGGKQESGRTSVLSRRTLSTSSLARPKALTSPGQKRSVSALAQFGQKHVTKGLGRLTEAVFTKGEGCYVELDDGRRMLDFTSGIGVTNLGHCHPKVSKAAADQCMNLIHGQCSIAFHEPYLRLIEKLIPLMPDPSLDSFFFWNSGSEAIEGAIKMARWYTGRQNIITMQGGYHGRTFGAMAVTRSKTIYSEGCHPLMPGVFPVAFPYWHQHAVPPGTSEEELSKLSLYQLELVLSQQTNPKDVAAILIEPIIGEGGYVPAPTEYLKGLREVCDKHGILLIIDEVQSGFLRTGKFFAVEYTGVRPDIMVIAKGLANGFPLSGIVSRKEITDKLSPGSMGGTYAGNAVACAAGVAVADVMREENVQENVVARSKELFASLAELQKDPEVGPAILDVRGKGLMVAVEFASPTGHSHDPFVDPSAPANLAKRIAKRCQDKGLFILTTSVYEVIRFIPPLNISKEDLAKGTKIFAEAVKEVVQER</sequence>
<comment type="similarity">
    <text evidence="2 6">Belongs to the class-III pyridoxal-phosphate-dependent aminotransferase family.</text>
</comment>
<protein>
    <recommendedName>
        <fullName evidence="9">Acetylornithine aminotransferase</fullName>
    </recommendedName>
</protein>
<gene>
    <name evidence="7" type="ORF">NEOLEDRAFT_1175324</name>
</gene>
<dbReference type="PANTHER" id="PTHR11986">
    <property type="entry name" value="AMINOTRANSFERASE CLASS III"/>
    <property type="match status" value="1"/>
</dbReference>
<dbReference type="Gene3D" id="3.90.1150.10">
    <property type="entry name" value="Aspartate Aminotransferase, domain 1"/>
    <property type="match status" value="1"/>
</dbReference>
<dbReference type="InterPro" id="IPR049704">
    <property type="entry name" value="Aminotrans_3_PPA_site"/>
</dbReference>
<keyword evidence="8" id="KW-1185">Reference proteome</keyword>
<evidence type="ECO:0008006" key="9">
    <source>
        <dbReference type="Google" id="ProtNLM"/>
    </source>
</evidence>
<dbReference type="CDD" id="cd00610">
    <property type="entry name" value="OAT_like"/>
    <property type="match status" value="1"/>
</dbReference>
<evidence type="ECO:0000256" key="6">
    <source>
        <dbReference type="RuleBase" id="RU003560"/>
    </source>
</evidence>
<dbReference type="Gene3D" id="3.40.640.10">
    <property type="entry name" value="Type I PLP-dependent aspartate aminotransferase-like (Major domain)"/>
    <property type="match status" value="1"/>
</dbReference>
<accession>A0A165V0Y8</accession>
<dbReference type="InParanoid" id="A0A165V0Y8"/>
<dbReference type="Pfam" id="PF00202">
    <property type="entry name" value="Aminotran_3"/>
    <property type="match status" value="1"/>
</dbReference>
<evidence type="ECO:0000313" key="7">
    <source>
        <dbReference type="EMBL" id="KZT28990.1"/>
    </source>
</evidence>
<reference evidence="7 8" key="1">
    <citation type="journal article" date="2016" name="Mol. Biol. Evol.">
        <title>Comparative Genomics of Early-Diverging Mushroom-Forming Fungi Provides Insights into the Origins of Lignocellulose Decay Capabilities.</title>
        <authorList>
            <person name="Nagy L.G."/>
            <person name="Riley R."/>
            <person name="Tritt A."/>
            <person name="Adam C."/>
            <person name="Daum C."/>
            <person name="Floudas D."/>
            <person name="Sun H."/>
            <person name="Yadav J.S."/>
            <person name="Pangilinan J."/>
            <person name="Larsson K.H."/>
            <person name="Matsuura K."/>
            <person name="Barry K."/>
            <person name="Labutti K."/>
            <person name="Kuo R."/>
            <person name="Ohm R.A."/>
            <person name="Bhattacharya S.S."/>
            <person name="Shirouzu T."/>
            <person name="Yoshinaga Y."/>
            <person name="Martin F.M."/>
            <person name="Grigoriev I.V."/>
            <person name="Hibbett D.S."/>
        </authorList>
    </citation>
    <scope>NUCLEOTIDE SEQUENCE [LARGE SCALE GENOMIC DNA]</scope>
    <source>
        <strain evidence="7 8">HHB14362 ss-1</strain>
    </source>
</reference>
<evidence type="ECO:0000256" key="2">
    <source>
        <dbReference type="ARBA" id="ARBA00008954"/>
    </source>
</evidence>
<dbReference type="SUPFAM" id="SSF53383">
    <property type="entry name" value="PLP-dependent transferases"/>
    <property type="match status" value="1"/>
</dbReference>
<dbReference type="AlphaFoldDB" id="A0A165V0Y8"/>
<name>A0A165V0Y8_9AGAM</name>
<dbReference type="PROSITE" id="PS00600">
    <property type="entry name" value="AA_TRANSFER_CLASS_3"/>
    <property type="match status" value="1"/>
</dbReference>
<dbReference type="EMBL" id="KV425555">
    <property type="protein sequence ID" value="KZT28990.1"/>
    <property type="molecule type" value="Genomic_DNA"/>
</dbReference>
<dbReference type="OrthoDB" id="10260828at2759"/>
<comment type="cofactor">
    <cofactor evidence="1">
        <name>pyridoxal 5'-phosphate</name>
        <dbReference type="ChEBI" id="CHEBI:597326"/>
    </cofactor>
</comment>
<dbReference type="GO" id="GO:0042802">
    <property type="term" value="F:identical protein binding"/>
    <property type="evidence" value="ECO:0007669"/>
    <property type="project" value="TreeGrafter"/>
</dbReference>
<keyword evidence="5 6" id="KW-0663">Pyridoxal phosphate</keyword>
<keyword evidence="3" id="KW-0032">Aminotransferase</keyword>
<dbReference type="InterPro" id="IPR015424">
    <property type="entry name" value="PyrdxlP-dep_Trfase"/>
</dbReference>
<dbReference type="InterPro" id="IPR005814">
    <property type="entry name" value="Aminotrans_3"/>
</dbReference>
<dbReference type="GO" id="GO:0008483">
    <property type="term" value="F:transaminase activity"/>
    <property type="evidence" value="ECO:0007669"/>
    <property type="project" value="UniProtKB-KW"/>
</dbReference>
<dbReference type="PANTHER" id="PTHR11986:SF79">
    <property type="entry name" value="ACETYLORNITHINE AMINOTRANSFERASE, MITOCHONDRIAL"/>
    <property type="match status" value="1"/>
</dbReference>
<organism evidence="7 8">
    <name type="scientific">Neolentinus lepideus HHB14362 ss-1</name>
    <dbReference type="NCBI Taxonomy" id="1314782"/>
    <lineage>
        <taxon>Eukaryota</taxon>
        <taxon>Fungi</taxon>
        <taxon>Dikarya</taxon>
        <taxon>Basidiomycota</taxon>
        <taxon>Agaricomycotina</taxon>
        <taxon>Agaricomycetes</taxon>
        <taxon>Gloeophyllales</taxon>
        <taxon>Gloeophyllaceae</taxon>
        <taxon>Neolentinus</taxon>
    </lineage>
</organism>
<dbReference type="InterPro" id="IPR015421">
    <property type="entry name" value="PyrdxlP-dep_Trfase_major"/>
</dbReference>
<dbReference type="InterPro" id="IPR050103">
    <property type="entry name" value="Class-III_PLP-dep_AT"/>
</dbReference>
<evidence type="ECO:0000256" key="3">
    <source>
        <dbReference type="ARBA" id="ARBA00022576"/>
    </source>
</evidence>
<proteinExistence type="inferred from homology"/>
<evidence type="ECO:0000256" key="1">
    <source>
        <dbReference type="ARBA" id="ARBA00001933"/>
    </source>
</evidence>